<protein>
    <submittedName>
        <fullName evidence="2">Uncharacterized protein</fullName>
    </submittedName>
</protein>
<accession>A0A060HL85</accession>
<dbReference type="AlphaFoldDB" id="A0A060HL85"/>
<dbReference type="Proteomes" id="UP000027093">
    <property type="component" value="Chromosome"/>
</dbReference>
<gene>
    <name evidence="2" type="ORF">NVIE_0169</name>
</gene>
<evidence type="ECO:0000256" key="1">
    <source>
        <dbReference type="SAM" id="MobiDB-lite"/>
    </source>
</evidence>
<reference evidence="2 3" key="1">
    <citation type="journal article" date="2014" name="Int. J. Syst. Evol. Microbiol.">
        <title>Nitrososphaera viennensis gen. nov., sp. nov., an aerobic and mesophilic, ammonia-oxidizing archaeon from soil and a member of the archaeal phylum Thaumarchaeota.</title>
        <authorList>
            <person name="Stieglmeier M."/>
            <person name="Klingl A."/>
            <person name="Alves R.J."/>
            <person name="Rittmann S.K."/>
            <person name="Melcher M."/>
            <person name="Leisch N."/>
            <person name="Schleper C."/>
        </authorList>
    </citation>
    <scope>NUCLEOTIDE SEQUENCE [LARGE SCALE GENOMIC DNA]</scope>
    <source>
        <strain evidence="2">EN76</strain>
    </source>
</reference>
<feature type="compositionally biased region" description="Basic and acidic residues" evidence="1">
    <location>
        <begin position="28"/>
        <end position="37"/>
    </location>
</feature>
<feature type="region of interest" description="Disordered" evidence="1">
    <location>
        <begin position="28"/>
        <end position="48"/>
    </location>
</feature>
<sequence>MTPQKYAIFGIWRVLAHESKEYEHVNEFTDARGENPRNHKQNNARNNG</sequence>
<name>A0A060HL85_9ARCH</name>
<proteinExistence type="predicted"/>
<dbReference type="EMBL" id="CP007536">
    <property type="protein sequence ID" value="AIC14351.1"/>
    <property type="molecule type" value="Genomic_DNA"/>
</dbReference>
<keyword evidence="3" id="KW-1185">Reference proteome</keyword>
<evidence type="ECO:0000313" key="2">
    <source>
        <dbReference type="EMBL" id="AIC14351.1"/>
    </source>
</evidence>
<dbReference type="KEGG" id="nvn:NVIE_0169"/>
<evidence type="ECO:0000313" key="3">
    <source>
        <dbReference type="Proteomes" id="UP000027093"/>
    </source>
</evidence>
<organism evidence="2 3">
    <name type="scientific">Nitrososphaera viennensis EN76</name>
    <dbReference type="NCBI Taxonomy" id="926571"/>
    <lineage>
        <taxon>Archaea</taxon>
        <taxon>Nitrososphaerota</taxon>
        <taxon>Nitrososphaeria</taxon>
        <taxon>Nitrososphaerales</taxon>
        <taxon>Nitrososphaeraceae</taxon>
        <taxon>Nitrososphaera</taxon>
    </lineage>
</organism>
<dbReference type="HOGENOM" id="CLU_3148095_0_0_2"/>